<dbReference type="RefSeq" id="WP_009117213.1">
    <property type="nucleotide sequence ID" value="NZ_JH165159.1"/>
</dbReference>
<comment type="caution">
    <text evidence="1">The sequence shown here is derived from an EMBL/GenBank/DDBJ whole genome shotgun (WGS) entry which is preliminary data.</text>
</comment>
<protein>
    <recommendedName>
        <fullName evidence="3">Bacteriocin</fullName>
    </recommendedName>
</protein>
<sequence length="118" mass="11799">MVVCKQDLIMPIAFNPKSSINHNFERNIKMQTLMLNAHELTMNELELVAGGAWSWKEFGRSTANGVVTGAVGGAVAGGVAESAAGGVGALPGAAAGAGWGAVGGGLAGAAGYLATGWW</sequence>
<evidence type="ECO:0000313" key="2">
    <source>
        <dbReference type="Proteomes" id="UP000005336"/>
    </source>
</evidence>
<proteinExistence type="predicted"/>
<name>G4CSL3_9NEIS</name>
<dbReference type="Proteomes" id="UP000005336">
    <property type="component" value="Unassembled WGS sequence"/>
</dbReference>
<evidence type="ECO:0000313" key="1">
    <source>
        <dbReference type="EMBL" id="EGZ44659.1"/>
    </source>
</evidence>
<dbReference type="AlphaFoldDB" id="G4CSL3"/>
<reference evidence="1 2" key="1">
    <citation type="submission" date="2011-06" db="EMBL/GenBank/DDBJ databases">
        <authorList>
            <person name="Muzny D."/>
            <person name="Qin X."/>
            <person name="Deng J."/>
            <person name="Jiang H."/>
            <person name="Liu Y."/>
            <person name="Qu J."/>
            <person name="Song X.-Z."/>
            <person name="Zhang L."/>
            <person name="Thornton R."/>
            <person name="Coyle M."/>
            <person name="Francisco L."/>
            <person name="Jackson L."/>
            <person name="Javaid M."/>
            <person name="Korchina V."/>
            <person name="Kovar C."/>
            <person name="Mata R."/>
            <person name="Mathew T."/>
            <person name="Ngo R."/>
            <person name="Nguyen L."/>
            <person name="Nguyen N."/>
            <person name="Okwuonu G."/>
            <person name="Ongeri F."/>
            <person name="Pham C."/>
            <person name="Simmons D."/>
            <person name="Wilczek-Boney K."/>
            <person name="Hale W."/>
            <person name="Jakkamsetti A."/>
            <person name="Pham P."/>
            <person name="Ruth R."/>
            <person name="San Lucas F."/>
            <person name="Warren J."/>
            <person name="Zhang J."/>
            <person name="Zhao Z."/>
            <person name="Zhou C."/>
            <person name="Zhu D."/>
            <person name="Lee S."/>
            <person name="Bess C."/>
            <person name="Blankenburg K."/>
            <person name="Forbes L."/>
            <person name="Fu Q."/>
            <person name="Gubbala S."/>
            <person name="Hirani K."/>
            <person name="Jayaseelan J.C."/>
            <person name="Lara F."/>
            <person name="Munidasa M."/>
            <person name="Palculict T."/>
            <person name="Patil S."/>
            <person name="Pu L.-L."/>
            <person name="Saada N."/>
            <person name="Tang L."/>
            <person name="Weissenberger G."/>
            <person name="Zhu Y."/>
            <person name="Hemphill L."/>
            <person name="Shang Y."/>
            <person name="Youmans B."/>
            <person name="Ayvaz T."/>
            <person name="Ross M."/>
            <person name="Santibanez J."/>
            <person name="Aqrawi P."/>
            <person name="Gross S."/>
            <person name="Joshi V."/>
            <person name="Fowler G."/>
            <person name="Nazareth L."/>
            <person name="Reid J."/>
            <person name="Worley K."/>
            <person name="Petrosino J."/>
            <person name="Highlander S."/>
            <person name="Gibbs R."/>
        </authorList>
    </citation>
    <scope>NUCLEOTIDE SEQUENCE [LARGE SCALE GENOMIC DNA]</scope>
    <source>
        <strain evidence="1 2">9715</strain>
    </source>
</reference>
<keyword evidence="2" id="KW-1185">Reference proteome</keyword>
<gene>
    <name evidence="1" type="ORF">HMPREF9370_2073</name>
</gene>
<dbReference type="PATRIC" id="fig|1030841.3.peg.2065"/>
<evidence type="ECO:0008006" key="3">
    <source>
        <dbReference type="Google" id="ProtNLM"/>
    </source>
</evidence>
<accession>G4CSL3</accession>
<dbReference type="EMBL" id="AGAZ01000069">
    <property type="protein sequence ID" value="EGZ44659.1"/>
    <property type="molecule type" value="Genomic_DNA"/>
</dbReference>
<organism evidence="1 2">
    <name type="scientific">Neisseria wadsworthii 9715</name>
    <dbReference type="NCBI Taxonomy" id="1030841"/>
    <lineage>
        <taxon>Bacteria</taxon>
        <taxon>Pseudomonadati</taxon>
        <taxon>Pseudomonadota</taxon>
        <taxon>Betaproteobacteria</taxon>
        <taxon>Neisseriales</taxon>
        <taxon>Neisseriaceae</taxon>
        <taxon>Neisseria</taxon>
    </lineage>
</organism>
<dbReference type="HOGENOM" id="CLU_2070608_0_0_4"/>